<sequence>MLKKYFVFLATLVIEDGYEDPFIVPPTLKNLVSQTKQFQLCFGNQNTDFGKSDFIVHGLLQDQPHSNPRIALVTPQTPVTPHENKF</sequence>
<gene>
    <name evidence="1" type="ORF">C1H46_034631</name>
</gene>
<proteinExistence type="predicted"/>
<name>A0A540L0M9_MALBA</name>
<evidence type="ECO:0000313" key="2">
    <source>
        <dbReference type="Proteomes" id="UP000315295"/>
    </source>
</evidence>
<protein>
    <submittedName>
        <fullName evidence="1">Uncharacterized protein</fullName>
    </submittedName>
</protein>
<evidence type="ECO:0000313" key="1">
    <source>
        <dbReference type="EMBL" id="TQD79822.1"/>
    </source>
</evidence>
<dbReference type="EMBL" id="VIEB01000839">
    <property type="protein sequence ID" value="TQD79822.1"/>
    <property type="molecule type" value="Genomic_DNA"/>
</dbReference>
<comment type="caution">
    <text evidence="1">The sequence shown here is derived from an EMBL/GenBank/DDBJ whole genome shotgun (WGS) entry which is preliminary data.</text>
</comment>
<reference evidence="1 2" key="1">
    <citation type="journal article" date="2019" name="G3 (Bethesda)">
        <title>Sequencing of a Wild Apple (Malus baccata) Genome Unravels the Differences Between Cultivated and Wild Apple Species Regarding Disease Resistance and Cold Tolerance.</title>
        <authorList>
            <person name="Chen X."/>
        </authorList>
    </citation>
    <scope>NUCLEOTIDE SEQUENCE [LARGE SCALE GENOMIC DNA]</scope>
    <source>
        <strain evidence="2">cv. Shandingzi</strain>
        <tissue evidence="1">Leaves</tissue>
    </source>
</reference>
<dbReference type="AlphaFoldDB" id="A0A540L0M9"/>
<organism evidence="1 2">
    <name type="scientific">Malus baccata</name>
    <name type="common">Siberian crab apple</name>
    <name type="synonym">Pyrus baccata</name>
    <dbReference type="NCBI Taxonomy" id="106549"/>
    <lineage>
        <taxon>Eukaryota</taxon>
        <taxon>Viridiplantae</taxon>
        <taxon>Streptophyta</taxon>
        <taxon>Embryophyta</taxon>
        <taxon>Tracheophyta</taxon>
        <taxon>Spermatophyta</taxon>
        <taxon>Magnoliopsida</taxon>
        <taxon>eudicotyledons</taxon>
        <taxon>Gunneridae</taxon>
        <taxon>Pentapetalae</taxon>
        <taxon>rosids</taxon>
        <taxon>fabids</taxon>
        <taxon>Rosales</taxon>
        <taxon>Rosaceae</taxon>
        <taxon>Amygdaloideae</taxon>
        <taxon>Maleae</taxon>
        <taxon>Malus</taxon>
    </lineage>
</organism>
<keyword evidence="2" id="KW-1185">Reference proteome</keyword>
<dbReference type="Proteomes" id="UP000315295">
    <property type="component" value="Unassembled WGS sequence"/>
</dbReference>
<accession>A0A540L0M9</accession>